<gene>
    <name evidence="3" type="ORF">FEHR0123_LOCUS9647</name>
</gene>
<evidence type="ECO:0000256" key="2">
    <source>
        <dbReference type="SAM" id="Phobius"/>
    </source>
</evidence>
<organism evidence="3">
    <name type="scientific">Favella ehrenbergii</name>
    <dbReference type="NCBI Taxonomy" id="182087"/>
    <lineage>
        <taxon>Eukaryota</taxon>
        <taxon>Sar</taxon>
        <taxon>Alveolata</taxon>
        <taxon>Ciliophora</taxon>
        <taxon>Intramacronucleata</taxon>
        <taxon>Spirotrichea</taxon>
        <taxon>Choreotrichia</taxon>
        <taxon>Tintinnida</taxon>
        <taxon>Xystonellidae</taxon>
        <taxon>Favella</taxon>
    </lineage>
</organism>
<reference evidence="3" key="1">
    <citation type="submission" date="2021-01" db="EMBL/GenBank/DDBJ databases">
        <authorList>
            <person name="Corre E."/>
            <person name="Pelletier E."/>
            <person name="Niang G."/>
            <person name="Scheremetjew M."/>
            <person name="Finn R."/>
            <person name="Kale V."/>
            <person name="Holt S."/>
            <person name="Cochrane G."/>
            <person name="Meng A."/>
            <person name="Brown T."/>
            <person name="Cohen L."/>
        </authorList>
    </citation>
    <scope>NUCLEOTIDE SEQUENCE</scope>
    <source>
        <strain evidence="3">Fehren 1</strain>
    </source>
</reference>
<feature type="region of interest" description="Disordered" evidence="1">
    <location>
        <begin position="201"/>
        <end position="232"/>
    </location>
</feature>
<name>A0A7S3I6V3_9SPIT</name>
<sequence length="232" mass="26601">MALDWYWWVVIGVGAVIVLYVLYTLLFGGSDEEVAEEQMEKKEHIMVDLDDAKVLSALEKDGLKVGMAMPTHLMVSEDGEKGFSWILNEDSDCSKILDIEVLDGPPKMDEAKEGDEKKDEDKDEKKDEEKKLRQDDEKKDDDKEDDAEKKDETPKTYMALTGKKEGTCTFQMAYAESWDYDWEDKETWPEATKVIQFDITVAKEDAKDEKKSEDKDAEKDGEADKDAEKKDE</sequence>
<keyword evidence="2" id="KW-0812">Transmembrane</keyword>
<dbReference type="EMBL" id="HBIE01031790">
    <property type="protein sequence ID" value="CAE0314721.1"/>
    <property type="molecule type" value="Transcribed_RNA"/>
</dbReference>
<keyword evidence="2" id="KW-0472">Membrane</keyword>
<evidence type="ECO:0000256" key="1">
    <source>
        <dbReference type="SAM" id="MobiDB-lite"/>
    </source>
</evidence>
<dbReference type="AlphaFoldDB" id="A0A7S3I6V3"/>
<proteinExistence type="predicted"/>
<feature type="transmembrane region" description="Helical" evidence="2">
    <location>
        <begin position="6"/>
        <end position="26"/>
    </location>
</feature>
<evidence type="ECO:0000313" key="3">
    <source>
        <dbReference type="EMBL" id="CAE0314721.1"/>
    </source>
</evidence>
<feature type="compositionally biased region" description="Basic and acidic residues" evidence="1">
    <location>
        <begin position="106"/>
        <end position="154"/>
    </location>
</feature>
<feature type="region of interest" description="Disordered" evidence="1">
    <location>
        <begin position="104"/>
        <end position="162"/>
    </location>
</feature>
<accession>A0A7S3I6V3</accession>
<keyword evidence="2" id="KW-1133">Transmembrane helix</keyword>
<protein>
    <submittedName>
        <fullName evidence="3">Uncharacterized protein</fullName>
    </submittedName>
</protein>